<evidence type="ECO:0000313" key="2">
    <source>
        <dbReference type="EMBL" id="MDK2594704.1"/>
    </source>
</evidence>
<name>A0ABT7EI28_9GAMM</name>
<evidence type="ECO:0000256" key="1">
    <source>
        <dbReference type="SAM" id="SignalP"/>
    </source>
</evidence>
<reference evidence="2 3" key="1">
    <citation type="submission" date="2023-05" db="EMBL/GenBank/DDBJ databases">
        <title>Pseudoalteromonas ardens sp. nov., Pseudoalteromonas obscura sp. nov., and Pseudoalteromonas umbrosa sp. nov., isolated from the coral Montipora capitata.</title>
        <authorList>
            <person name="Thomas E.M."/>
            <person name="Smith E.M."/>
            <person name="Papke E."/>
            <person name="Shlafstein M.D."/>
            <person name="Oline D.K."/>
            <person name="Videau P."/>
            <person name="Saw J.H."/>
            <person name="Strangman W.K."/>
            <person name="Ushijima B."/>
        </authorList>
    </citation>
    <scope>NUCLEOTIDE SEQUENCE [LARGE SCALE GENOMIC DNA]</scope>
    <source>
        <strain evidence="2 3">P94</strain>
    </source>
</reference>
<keyword evidence="1" id="KW-0732">Signal</keyword>
<proteinExistence type="predicted"/>
<organism evidence="2 3">
    <name type="scientific">Pseudoalteromonas obscura</name>
    <dbReference type="NCBI Taxonomy" id="3048491"/>
    <lineage>
        <taxon>Bacteria</taxon>
        <taxon>Pseudomonadati</taxon>
        <taxon>Pseudomonadota</taxon>
        <taxon>Gammaproteobacteria</taxon>
        <taxon>Alteromonadales</taxon>
        <taxon>Pseudoalteromonadaceae</taxon>
        <taxon>Pseudoalteromonas</taxon>
    </lineage>
</organism>
<dbReference type="Proteomes" id="UP001231915">
    <property type="component" value="Unassembled WGS sequence"/>
</dbReference>
<evidence type="ECO:0000313" key="3">
    <source>
        <dbReference type="Proteomes" id="UP001231915"/>
    </source>
</evidence>
<comment type="caution">
    <text evidence="2">The sequence shown here is derived from an EMBL/GenBank/DDBJ whole genome shotgun (WGS) entry which is preliminary data.</text>
</comment>
<keyword evidence="3" id="KW-1185">Reference proteome</keyword>
<sequence length="124" mass="13242">MNKKALSVLVGVLGVAASFGASASKSWCSGKVTDLQLDKNTRLYASFAGTGSTPLKVSNGSLCSLKTSQGENTFCQALHSQMLVALTTQQTVTFWFNNNNGECPSGSWTNLESKGLYHFRIIKG</sequence>
<dbReference type="RefSeq" id="WP_211009809.1">
    <property type="nucleotide sequence ID" value="NZ_JASJUT010000002.1"/>
</dbReference>
<protein>
    <submittedName>
        <fullName evidence="2">Uncharacterized protein</fullName>
    </submittedName>
</protein>
<gene>
    <name evidence="2" type="ORF">QNM18_06420</name>
</gene>
<dbReference type="EMBL" id="JASJUT010000002">
    <property type="protein sequence ID" value="MDK2594704.1"/>
    <property type="molecule type" value="Genomic_DNA"/>
</dbReference>
<feature type="chain" id="PRO_5047020532" evidence="1">
    <location>
        <begin position="24"/>
        <end position="124"/>
    </location>
</feature>
<feature type="signal peptide" evidence="1">
    <location>
        <begin position="1"/>
        <end position="23"/>
    </location>
</feature>
<accession>A0ABT7EI28</accession>